<gene>
    <name evidence="1" type="ORF">TVAG_432910</name>
</gene>
<dbReference type="EMBL" id="DS113205">
    <property type="protein sequence ID" value="EAY19695.1"/>
    <property type="molecule type" value="Genomic_DNA"/>
</dbReference>
<name>A2DIT2_TRIV3</name>
<proteinExistence type="predicted"/>
<dbReference type="InParanoid" id="A2DIT2"/>
<reference evidence="1" key="2">
    <citation type="journal article" date="2007" name="Science">
        <title>Draft genome sequence of the sexually transmitted pathogen Trichomonas vaginalis.</title>
        <authorList>
            <person name="Carlton J.M."/>
            <person name="Hirt R.P."/>
            <person name="Silva J.C."/>
            <person name="Delcher A.L."/>
            <person name="Schatz M."/>
            <person name="Zhao Q."/>
            <person name="Wortman J.R."/>
            <person name="Bidwell S.L."/>
            <person name="Alsmark U.C.M."/>
            <person name="Besteiro S."/>
            <person name="Sicheritz-Ponten T."/>
            <person name="Noel C.J."/>
            <person name="Dacks J.B."/>
            <person name="Foster P.G."/>
            <person name="Simillion C."/>
            <person name="Van de Peer Y."/>
            <person name="Miranda-Saavedra D."/>
            <person name="Barton G.J."/>
            <person name="Westrop G.D."/>
            <person name="Mueller S."/>
            <person name="Dessi D."/>
            <person name="Fiori P.L."/>
            <person name="Ren Q."/>
            <person name="Paulsen I."/>
            <person name="Zhang H."/>
            <person name="Bastida-Corcuera F.D."/>
            <person name="Simoes-Barbosa A."/>
            <person name="Brown M.T."/>
            <person name="Hayes R.D."/>
            <person name="Mukherjee M."/>
            <person name="Okumura C.Y."/>
            <person name="Schneider R."/>
            <person name="Smith A.J."/>
            <person name="Vanacova S."/>
            <person name="Villalvazo M."/>
            <person name="Haas B.J."/>
            <person name="Pertea M."/>
            <person name="Feldblyum T.V."/>
            <person name="Utterback T.R."/>
            <person name="Shu C.L."/>
            <person name="Osoegawa K."/>
            <person name="de Jong P.J."/>
            <person name="Hrdy I."/>
            <person name="Horvathova L."/>
            <person name="Zubacova Z."/>
            <person name="Dolezal P."/>
            <person name="Malik S.B."/>
            <person name="Logsdon J.M. Jr."/>
            <person name="Henze K."/>
            <person name="Gupta A."/>
            <person name="Wang C.C."/>
            <person name="Dunne R.L."/>
            <person name="Upcroft J.A."/>
            <person name="Upcroft P."/>
            <person name="White O."/>
            <person name="Salzberg S.L."/>
            <person name="Tang P."/>
            <person name="Chiu C.-H."/>
            <person name="Lee Y.-S."/>
            <person name="Embley T.M."/>
            <person name="Coombs G.H."/>
            <person name="Mottram J.C."/>
            <person name="Tachezy J."/>
            <person name="Fraser-Liggett C.M."/>
            <person name="Johnson P.J."/>
        </authorList>
    </citation>
    <scope>NUCLEOTIDE SEQUENCE [LARGE SCALE GENOMIC DNA]</scope>
    <source>
        <strain evidence="1">G3</strain>
    </source>
</reference>
<dbReference type="Proteomes" id="UP000001542">
    <property type="component" value="Unassembled WGS sequence"/>
</dbReference>
<reference evidence="1" key="1">
    <citation type="submission" date="2006-10" db="EMBL/GenBank/DDBJ databases">
        <authorList>
            <person name="Amadeo P."/>
            <person name="Zhao Q."/>
            <person name="Wortman J."/>
            <person name="Fraser-Liggett C."/>
            <person name="Carlton J."/>
        </authorList>
    </citation>
    <scope>NUCLEOTIDE SEQUENCE</scope>
    <source>
        <strain evidence="1">G3</strain>
    </source>
</reference>
<dbReference type="RefSeq" id="XP_001580681.1">
    <property type="nucleotide sequence ID" value="XM_001580631.1"/>
</dbReference>
<dbReference type="SUPFAM" id="SSF48371">
    <property type="entry name" value="ARM repeat"/>
    <property type="match status" value="1"/>
</dbReference>
<sequence>MEEDYKFGDEKENNDGLSGLLKHFDAKNGESNQITENDVSILLGLVSQLQQSISDGDITAITSILDEFNQALVYNPEKVAKILDFDEFYSEIAKSLVTLTGTEDVLQIFRLSYNILISLPNRQEFFSSIFESAINECQNTEITEIYSWCSKLIFAFISNVEDNQDNLDVLEIRNAAIQCLDFSEEEIENGSKIYEYIIKHCNPKILKYMMFKDFRDFILHENLSQTAMLRILNAIIMYLSNYPDGLQEFDRNNLFPVIRDRFLDTKSQEGEFECDIILLQSYLRLVDNLINISDGNTGRMYYELADLPQFNYFFTEYDESKEGIIGILLQIHSRAINNMKSDRNFSQQVLSNIPLEDIMNIQGLFTMKCIIVKFISVYARNFQQLVEPQNFYNFLLEYSEFLEEVDCETDHLISYLTILHIVLNNLQKDEFRETYINDLVENGIYEKLMDLYYDASDSVVEYVGIVLKYFPEEDEEDKP</sequence>
<dbReference type="VEuPathDB" id="TrichDB:TVAGG3_0562260"/>
<organism evidence="1 2">
    <name type="scientific">Trichomonas vaginalis (strain ATCC PRA-98 / G3)</name>
    <dbReference type="NCBI Taxonomy" id="412133"/>
    <lineage>
        <taxon>Eukaryota</taxon>
        <taxon>Metamonada</taxon>
        <taxon>Parabasalia</taxon>
        <taxon>Trichomonadida</taxon>
        <taxon>Trichomonadidae</taxon>
        <taxon>Trichomonas</taxon>
    </lineage>
</organism>
<dbReference type="AlphaFoldDB" id="A2DIT2"/>
<dbReference type="KEGG" id="tva:5465224"/>
<dbReference type="VEuPathDB" id="TrichDB:TVAG_432910"/>
<evidence type="ECO:0000313" key="2">
    <source>
        <dbReference type="Proteomes" id="UP000001542"/>
    </source>
</evidence>
<dbReference type="InterPro" id="IPR016024">
    <property type="entry name" value="ARM-type_fold"/>
</dbReference>
<evidence type="ECO:0000313" key="1">
    <source>
        <dbReference type="EMBL" id="EAY19695.1"/>
    </source>
</evidence>
<keyword evidence="2" id="KW-1185">Reference proteome</keyword>
<protein>
    <recommendedName>
        <fullName evidence="3">SPIN90/Ldb17 leucine-rich domain-containing protein</fullName>
    </recommendedName>
</protein>
<evidence type="ECO:0008006" key="3">
    <source>
        <dbReference type="Google" id="ProtNLM"/>
    </source>
</evidence>
<accession>A2DIT2</accession>